<dbReference type="InterPro" id="IPR001227">
    <property type="entry name" value="Ac_transferase_dom_sf"/>
</dbReference>
<dbReference type="Proteomes" id="UP000050867">
    <property type="component" value="Unassembled WGS sequence"/>
</dbReference>
<reference evidence="10 11" key="1">
    <citation type="submission" date="2015-10" db="EMBL/GenBank/DDBJ databases">
        <title>Draft genome sequence of pyrrolomycin-producing Streptomyces vitaminophilus.</title>
        <authorList>
            <person name="Graham D.E."/>
            <person name="Mahan K.M."/>
            <person name="Klingeman D.M."/>
            <person name="Hettich R.L."/>
            <person name="Parry R.J."/>
        </authorList>
    </citation>
    <scope>NUCLEOTIDE SEQUENCE [LARGE SCALE GENOMIC DNA]</scope>
    <source>
        <strain evidence="10 11">ATCC 31673</strain>
    </source>
</reference>
<keyword evidence="5" id="KW-0597">Phosphoprotein</keyword>
<dbReference type="FunFam" id="3.30.70.250:FF:000003">
    <property type="entry name" value="Polyketide beta-ketoacyl synthase Pks3"/>
    <property type="match status" value="1"/>
</dbReference>
<dbReference type="eggNOG" id="COG3321">
    <property type="taxonomic scope" value="Bacteria"/>
</dbReference>
<gene>
    <name evidence="10" type="ORF">AQ490_16175</name>
</gene>
<evidence type="ECO:0000313" key="11">
    <source>
        <dbReference type="Proteomes" id="UP000050867"/>
    </source>
</evidence>
<dbReference type="Gene3D" id="1.10.1200.10">
    <property type="entry name" value="ACP-like"/>
    <property type="match status" value="1"/>
</dbReference>
<dbReference type="AlphaFoldDB" id="A0A0T6LWZ7"/>
<keyword evidence="4" id="KW-0963">Cytoplasm</keyword>
<dbReference type="PANTHER" id="PTHR43775">
    <property type="entry name" value="FATTY ACID SYNTHASE"/>
    <property type="match status" value="1"/>
</dbReference>
<name>A0A0T6LWZ7_WENVI</name>
<dbReference type="InterPro" id="IPR050091">
    <property type="entry name" value="PKS_NRPS_Biosynth_Enz"/>
</dbReference>
<organism evidence="10 11">
    <name type="scientific">Wenjunlia vitaminophila</name>
    <name type="common">Streptomyces vitaminophilus</name>
    <dbReference type="NCBI Taxonomy" id="76728"/>
    <lineage>
        <taxon>Bacteria</taxon>
        <taxon>Bacillati</taxon>
        <taxon>Actinomycetota</taxon>
        <taxon>Actinomycetes</taxon>
        <taxon>Kitasatosporales</taxon>
        <taxon>Streptomycetaceae</taxon>
        <taxon>Wenjunlia</taxon>
    </lineage>
</organism>
<keyword evidence="7" id="KW-0045">Antibiotic biosynthesis</keyword>
<evidence type="ECO:0000256" key="7">
    <source>
        <dbReference type="ARBA" id="ARBA00023194"/>
    </source>
</evidence>
<evidence type="ECO:0000256" key="3">
    <source>
        <dbReference type="ARBA" id="ARBA00022450"/>
    </source>
</evidence>
<dbReference type="InterPro" id="IPR014030">
    <property type="entry name" value="Ketoacyl_synth_N"/>
</dbReference>
<dbReference type="Gene3D" id="3.40.366.10">
    <property type="entry name" value="Malonyl-Coenzyme A Acyl Carrier Protein, domain 2"/>
    <property type="match status" value="1"/>
</dbReference>
<dbReference type="InterPro" id="IPR020806">
    <property type="entry name" value="PKS_PP-bd"/>
</dbReference>
<evidence type="ECO:0000256" key="1">
    <source>
        <dbReference type="ARBA" id="ARBA00004496"/>
    </source>
</evidence>
<evidence type="ECO:0000256" key="5">
    <source>
        <dbReference type="ARBA" id="ARBA00022553"/>
    </source>
</evidence>
<dbReference type="SUPFAM" id="SSF47336">
    <property type="entry name" value="ACP-like"/>
    <property type="match status" value="1"/>
</dbReference>
<dbReference type="EMBL" id="LLZU01000005">
    <property type="protein sequence ID" value="KRV50596.1"/>
    <property type="molecule type" value="Genomic_DNA"/>
</dbReference>
<dbReference type="InterPro" id="IPR016035">
    <property type="entry name" value="Acyl_Trfase/lysoPLipase"/>
</dbReference>
<accession>A0A0T6LWZ7</accession>
<dbReference type="Pfam" id="PF00550">
    <property type="entry name" value="PP-binding"/>
    <property type="match status" value="1"/>
</dbReference>
<comment type="subcellular location">
    <subcellularLocation>
        <location evidence="1">Cytoplasm</location>
    </subcellularLocation>
</comment>
<dbReference type="GO" id="GO:0031177">
    <property type="term" value="F:phosphopantetheine binding"/>
    <property type="evidence" value="ECO:0007669"/>
    <property type="project" value="InterPro"/>
</dbReference>
<proteinExistence type="predicted"/>
<evidence type="ECO:0000259" key="9">
    <source>
        <dbReference type="PROSITE" id="PS50075"/>
    </source>
</evidence>
<dbReference type="Pfam" id="PF00109">
    <property type="entry name" value="ketoacyl-synt"/>
    <property type="match status" value="1"/>
</dbReference>
<dbReference type="SUPFAM" id="SSF53901">
    <property type="entry name" value="Thiolase-like"/>
    <property type="match status" value="1"/>
</dbReference>
<dbReference type="InterPro" id="IPR014043">
    <property type="entry name" value="Acyl_transferase_dom"/>
</dbReference>
<evidence type="ECO:0000256" key="4">
    <source>
        <dbReference type="ARBA" id="ARBA00022490"/>
    </source>
</evidence>
<dbReference type="GO" id="GO:0005886">
    <property type="term" value="C:plasma membrane"/>
    <property type="evidence" value="ECO:0007669"/>
    <property type="project" value="TreeGrafter"/>
</dbReference>
<dbReference type="SMART" id="SM00827">
    <property type="entry name" value="PKS_AT"/>
    <property type="match status" value="1"/>
</dbReference>
<dbReference type="Pfam" id="PF00698">
    <property type="entry name" value="Acyl_transf_1"/>
    <property type="match status" value="1"/>
</dbReference>
<dbReference type="InterPro" id="IPR016036">
    <property type="entry name" value="Malonyl_transacylase_ACP-bd"/>
</dbReference>
<dbReference type="STRING" id="76728.AQ490_16175"/>
<feature type="region of interest" description="Disordered" evidence="8">
    <location>
        <begin position="759"/>
        <end position="788"/>
    </location>
</feature>
<dbReference type="SUPFAM" id="SSF55048">
    <property type="entry name" value="Probable ACP-binding domain of malonyl-CoA ACP transacylase"/>
    <property type="match status" value="1"/>
</dbReference>
<evidence type="ECO:0000256" key="6">
    <source>
        <dbReference type="ARBA" id="ARBA00022679"/>
    </source>
</evidence>
<dbReference type="SMART" id="SM00823">
    <property type="entry name" value="PKS_PP"/>
    <property type="match status" value="1"/>
</dbReference>
<protein>
    <recommendedName>
        <fullName evidence="9">Carrier domain-containing protein</fullName>
    </recommendedName>
</protein>
<dbReference type="InterPro" id="IPR054514">
    <property type="entry name" value="RhiE-like_linker"/>
</dbReference>
<comment type="caution">
    <text evidence="10">The sequence shown here is derived from an EMBL/GenBank/DDBJ whole genome shotgun (WGS) entry which is preliminary data.</text>
</comment>
<dbReference type="PROSITE" id="PS50075">
    <property type="entry name" value="CARRIER"/>
    <property type="match status" value="1"/>
</dbReference>
<dbReference type="InterPro" id="IPR009081">
    <property type="entry name" value="PP-bd_ACP"/>
</dbReference>
<dbReference type="SMART" id="SM00825">
    <property type="entry name" value="PKS_KS"/>
    <property type="match status" value="1"/>
</dbReference>
<keyword evidence="11" id="KW-1185">Reference proteome</keyword>
<evidence type="ECO:0000256" key="2">
    <source>
        <dbReference type="ARBA" id="ARBA00004792"/>
    </source>
</evidence>
<keyword evidence="3" id="KW-0596">Phosphopantetheine</keyword>
<dbReference type="InterPro" id="IPR036736">
    <property type="entry name" value="ACP-like_sf"/>
</dbReference>
<dbReference type="GO" id="GO:0004312">
    <property type="term" value="F:fatty acid synthase activity"/>
    <property type="evidence" value="ECO:0007669"/>
    <property type="project" value="TreeGrafter"/>
</dbReference>
<dbReference type="GO" id="GO:0006633">
    <property type="term" value="P:fatty acid biosynthetic process"/>
    <property type="evidence" value="ECO:0007669"/>
    <property type="project" value="TreeGrafter"/>
</dbReference>
<evidence type="ECO:0000313" key="10">
    <source>
        <dbReference type="EMBL" id="KRV50596.1"/>
    </source>
</evidence>
<dbReference type="GO" id="GO:0005737">
    <property type="term" value="C:cytoplasm"/>
    <property type="evidence" value="ECO:0007669"/>
    <property type="project" value="TreeGrafter"/>
</dbReference>
<dbReference type="Pfam" id="PF22336">
    <property type="entry name" value="RhiE-like_linker"/>
    <property type="match status" value="1"/>
</dbReference>
<dbReference type="SUPFAM" id="SSF52151">
    <property type="entry name" value="FabD/lysophospholipase-like"/>
    <property type="match status" value="1"/>
</dbReference>
<sequence>MAVIGVAPRSFEAASRAPESEVPLPVGGERGALDHVFFSMGREEAAALPAQRRVVLEVAWEALEHAGCTSDRLAGQDVTLFVERRADPPWGSGTRLGPLEVAVTTGDDAEDVLGRAVRRLGGADGCGTALVALEDSPGGTGCAVLVLRRLTDAVAEGDRVLAVLGAAASRGEQDPVPLRGAGPEGVVRAVHAARRGEAGNALVGGGDGTPVRFDAPPPRPAPVVAEPPSPMVFPLSGASPSGLRENAARLAGLLASPEAPELADVAWTLTRHRTPLTARAVVVAGDADEVRAGLRAVAAQESAPGVATGAPVAGRGTGVVWVFSGDGSQWTGMGRELLEREPAFADFLNEVDPVFRAEGGYSPVELLTTTDVGAARVGHIQGLCFAVQAALAAVWRDHGVEPAAVIGHSGGEIAAAVAAGALSPADGALLVCRRSALLHRVAGRGTMALVDLPPAEVDASLAGRDDVVVGIWASPLSTVVSGDLDAVRELVRLWEARGRFVREVATDIAPHSPHMDPLLDEVRARLAELAPRRPLVPLYSTSQPGPRGATDFGAGYWAGNLRNPVRFDTAVAAAAQDGHRVFVEVSGHPLVTQALGEILADQGVTDAVVLPTLLRNRPERRTFHTHLGALHCHGVPVDVNRQGAFGRLVDLPPYAWQRAEDGDATAGEGPEETVAWRLLAPDDLAESLTALVRRVVTGQLGVAPADLDDRRPLAEYGMESLATLRITRRLAEQVELPLPATLLWNHPTVQEVVTELSTRLGGKAPPGQRAEAEPHPVASAGTLPMPSGFEQLLDEVESLTG</sequence>
<dbReference type="InterPro" id="IPR020841">
    <property type="entry name" value="PKS_Beta-ketoAc_synthase_dom"/>
</dbReference>
<comment type="pathway">
    <text evidence="2">Antibiotic biosynthesis.</text>
</comment>
<dbReference type="GO" id="GO:0017000">
    <property type="term" value="P:antibiotic biosynthetic process"/>
    <property type="evidence" value="ECO:0007669"/>
    <property type="project" value="UniProtKB-KW"/>
</dbReference>
<dbReference type="GO" id="GO:0071770">
    <property type="term" value="P:DIM/DIP cell wall layer assembly"/>
    <property type="evidence" value="ECO:0007669"/>
    <property type="project" value="TreeGrafter"/>
</dbReference>
<keyword evidence="6" id="KW-0808">Transferase</keyword>
<dbReference type="Gene3D" id="3.40.47.10">
    <property type="match status" value="1"/>
</dbReference>
<dbReference type="InterPro" id="IPR016039">
    <property type="entry name" value="Thiolase-like"/>
</dbReference>
<feature type="domain" description="Carrier" evidence="9">
    <location>
        <begin position="686"/>
        <end position="760"/>
    </location>
</feature>
<dbReference type="Gene3D" id="3.30.70.3290">
    <property type="match status" value="1"/>
</dbReference>
<dbReference type="InterPro" id="IPR006162">
    <property type="entry name" value="Ppantetheine_attach_site"/>
</dbReference>
<dbReference type="PROSITE" id="PS00012">
    <property type="entry name" value="PHOSPHOPANTETHEINE"/>
    <property type="match status" value="1"/>
</dbReference>
<evidence type="ECO:0000256" key="8">
    <source>
        <dbReference type="SAM" id="MobiDB-lite"/>
    </source>
</evidence>
<dbReference type="PANTHER" id="PTHR43775:SF37">
    <property type="entry name" value="SI:DKEY-61P9.11"/>
    <property type="match status" value="1"/>
</dbReference>